<feature type="domain" description="Response regulatory" evidence="6">
    <location>
        <begin position="34"/>
        <end position="198"/>
    </location>
</feature>
<reference evidence="7 8" key="1">
    <citation type="journal article" date="2013" name="Nat. Genet.">
        <title>The high-quality draft genome of peach (Prunus persica) identifies unique patterns of genetic diversity, domestication and genome evolution.</title>
        <authorList>
            <consortium name="International Peach Genome Initiative"/>
            <person name="Verde I."/>
            <person name="Abbott A.G."/>
            <person name="Scalabrin S."/>
            <person name="Jung S."/>
            <person name="Shu S."/>
            <person name="Marroni F."/>
            <person name="Zhebentyayeva T."/>
            <person name="Dettori M.T."/>
            <person name="Grimwood J."/>
            <person name="Cattonaro F."/>
            <person name="Zuccolo A."/>
            <person name="Rossini L."/>
            <person name="Jenkins J."/>
            <person name="Vendramin E."/>
            <person name="Meisel L.A."/>
            <person name="Decroocq V."/>
            <person name="Sosinski B."/>
            <person name="Prochnik S."/>
            <person name="Mitros T."/>
            <person name="Policriti A."/>
            <person name="Cipriani G."/>
            <person name="Dondini L."/>
            <person name="Ficklin S."/>
            <person name="Goodstein D.M."/>
            <person name="Xuan P."/>
            <person name="Del Fabbro C."/>
            <person name="Aramini V."/>
            <person name="Copetti D."/>
            <person name="Gonzalez S."/>
            <person name="Horner D.S."/>
            <person name="Falchi R."/>
            <person name="Lucas S."/>
            <person name="Mica E."/>
            <person name="Maldonado J."/>
            <person name="Lazzari B."/>
            <person name="Bielenberg D."/>
            <person name="Pirona R."/>
            <person name="Miculan M."/>
            <person name="Barakat A."/>
            <person name="Testolin R."/>
            <person name="Stella A."/>
            <person name="Tartarini S."/>
            <person name="Tonutti P."/>
            <person name="Arus P."/>
            <person name="Orellana A."/>
            <person name="Wells C."/>
            <person name="Main D."/>
            <person name="Vizzotto G."/>
            <person name="Silva H."/>
            <person name="Salamini F."/>
            <person name="Schmutz J."/>
            <person name="Morgante M."/>
            <person name="Rokhsar D.S."/>
        </authorList>
    </citation>
    <scope>NUCLEOTIDE SEQUENCE [LARGE SCALE GENOMIC DNA]</scope>
    <source>
        <strain evidence="8">cv. Nemared</strain>
    </source>
</reference>
<dbReference type="SUPFAM" id="SSF52172">
    <property type="entry name" value="CheY-like"/>
    <property type="match status" value="1"/>
</dbReference>
<dbReference type="GO" id="GO:0000160">
    <property type="term" value="P:phosphorelay signal transduction system"/>
    <property type="evidence" value="ECO:0007669"/>
    <property type="project" value="UniProtKB-KW"/>
</dbReference>
<proteinExistence type="predicted"/>
<keyword evidence="1" id="KW-0902">Two-component regulatory system</keyword>
<dbReference type="InterPro" id="IPR001789">
    <property type="entry name" value="Sig_transdc_resp-reg_receiver"/>
</dbReference>
<evidence type="ECO:0000313" key="7">
    <source>
        <dbReference type="EMBL" id="ONI34708.1"/>
    </source>
</evidence>
<sequence length="275" mass="30569">MSSVSLKMELMKSDVADSEPQKQQQQQEEEQHFHVLAVDDSLLDRKLLERLLRGSSYQVTCVESGDEALKYLGLVDDLNQNSTASSSSTSPHSSQVQEGSKVINLIMTDYCMPGMSGYDLLKRVKNRHEHDHHETLFLQGDSCFIFLQGSSWKNVPVVVMSSENVPSRISMCLEGGAEEFLLKPLQLSDLKKLQPYLLKSLEHHSCNDNNNNNNVVVNEVGGVDPVDQIKSTACENTVKGNNNNNNVIISKRKAVVAAQTISERRPKMEGLALVV</sequence>
<gene>
    <name evidence="7" type="ORF">PRUPE_1G494200</name>
</gene>
<evidence type="ECO:0000256" key="4">
    <source>
        <dbReference type="PROSITE-ProRule" id="PRU00169"/>
    </source>
</evidence>
<keyword evidence="4" id="KW-0597">Phosphoprotein</keyword>
<evidence type="ECO:0000313" key="8">
    <source>
        <dbReference type="Proteomes" id="UP000006882"/>
    </source>
</evidence>
<evidence type="ECO:0000256" key="5">
    <source>
        <dbReference type="SAM" id="MobiDB-lite"/>
    </source>
</evidence>
<dbReference type="InterPro" id="IPR011006">
    <property type="entry name" value="CheY-like_superfamily"/>
</dbReference>
<keyword evidence="8" id="KW-1185">Reference proteome</keyword>
<keyword evidence="2" id="KW-0805">Transcription regulation</keyword>
<dbReference type="SMART" id="SM00448">
    <property type="entry name" value="REC"/>
    <property type="match status" value="1"/>
</dbReference>
<dbReference type="Gene3D" id="3.40.50.2300">
    <property type="match status" value="1"/>
</dbReference>
<dbReference type="STRING" id="3760.A0A251RF89"/>
<dbReference type="PANTHER" id="PTHR43874:SF96">
    <property type="entry name" value="TWO-COMPONENT RESPONSE REGULATOR ORR10-LIKE"/>
    <property type="match status" value="1"/>
</dbReference>
<organism evidence="7 8">
    <name type="scientific">Prunus persica</name>
    <name type="common">Peach</name>
    <name type="synonym">Amygdalus persica</name>
    <dbReference type="NCBI Taxonomy" id="3760"/>
    <lineage>
        <taxon>Eukaryota</taxon>
        <taxon>Viridiplantae</taxon>
        <taxon>Streptophyta</taxon>
        <taxon>Embryophyta</taxon>
        <taxon>Tracheophyta</taxon>
        <taxon>Spermatophyta</taxon>
        <taxon>Magnoliopsida</taxon>
        <taxon>eudicotyledons</taxon>
        <taxon>Gunneridae</taxon>
        <taxon>Pentapetalae</taxon>
        <taxon>rosids</taxon>
        <taxon>fabids</taxon>
        <taxon>Rosales</taxon>
        <taxon>Rosaceae</taxon>
        <taxon>Amygdaloideae</taxon>
        <taxon>Amygdaleae</taxon>
        <taxon>Prunus</taxon>
    </lineage>
</organism>
<evidence type="ECO:0000256" key="3">
    <source>
        <dbReference type="ARBA" id="ARBA00023163"/>
    </source>
</evidence>
<accession>A0A251RF89</accession>
<dbReference type="EMBL" id="CM007651">
    <property type="protein sequence ID" value="ONI34708.1"/>
    <property type="molecule type" value="Genomic_DNA"/>
</dbReference>
<evidence type="ECO:0000259" key="6">
    <source>
        <dbReference type="PROSITE" id="PS50110"/>
    </source>
</evidence>
<dbReference type="GO" id="GO:0009736">
    <property type="term" value="P:cytokinin-activated signaling pathway"/>
    <property type="evidence" value="ECO:0007669"/>
    <property type="project" value="InterPro"/>
</dbReference>
<feature type="modified residue" description="4-aspartylphosphate" evidence="4">
    <location>
        <position position="109"/>
    </location>
</feature>
<evidence type="ECO:0000256" key="2">
    <source>
        <dbReference type="ARBA" id="ARBA00023015"/>
    </source>
</evidence>
<dbReference type="PROSITE" id="PS50110">
    <property type="entry name" value="RESPONSE_REGULATORY"/>
    <property type="match status" value="1"/>
</dbReference>
<feature type="region of interest" description="Disordered" evidence="5">
    <location>
        <begin position="1"/>
        <end position="30"/>
    </location>
</feature>
<dbReference type="InterPro" id="IPR045279">
    <property type="entry name" value="ARR-like"/>
</dbReference>
<evidence type="ECO:0000256" key="1">
    <source>
        <dbReference type="ARBA" id="ARBA00023012"/>
    </source>
</evidence>
<dbReference type="Proteomes" id="UP000006882">
    <property type="component" value="Chromosome G1"/>
</dbReference>
<keyword evidence="3" id="KW-0804">Transcription</keyword>
<dbReference type="Gramene" id="ONI34708">
    <property type="protein sequence ID" value="ONI34708"/>
    <property type="gene ID" value="PRUPE_1G494200"/>
</dbReference>
<dbReference type="AlphaFoldDB" id="A0A251RF89"/>
<dbReference type="PANTHER" id="PTHR43874">
    <property type="entry name" value="TWO-COMPONENT RESPONSE REGULATOR"/>
    <property type="match status" value="1"/>
</dbReference>
<protein>
    <recommendedName>
        <fullName evidence="6">Response regulatory domain-containing protein</fullName>
    </recommendedName>
</protein>
<name>A0A251RF89_PRUPE</name>